<feature type="chain" id="PRO_5045280125" evidence="1">
    <location>
        <begin position="22"/>
        <end position="121"/>
    </location>
</feature>
<evidence type="ECO:0000256" key="1">
    <source>
        <dbReference type="SAM" id="SignalP"/>
    </source>
</evidence>
<protein>
    <submittedName>
        <fullName evidence="2">Uncharacterized protein</fullName>
    </submittedName>
</protein>
<comment type="caution">
    <text evidence="2">The sequence shown here is derived from an EMBL/GenBank/DDBJ whole genome shotgun (WGS) entry which is preliminary data.</text>
</comment>
<evidence type="ECO:0000313" key="2">
    <source>
        <dbReference type="EMBL" id="KAK8882450.1"/>
    </source>
</evidence>
<dbReference type="EMBL" id="JAPFFF010000009">
    <property type="protein sequence ID" value="KAK8882450.1"/>
    <property type="molecule type" value="Genomic_DNA"/>
</dbReference>
<keyword evidence="3" id="KW-1185">Reference proteome</keyword>
<organism evidence="2 3">
    <name type="scientific">Tritrichomonas musculus</name>
    <dbReference type="NCBI Taxonomy" id="1915356"/>
    <lineage>
        <taxon>Eukaryota</taxon>
        <taxon>Metamonada</taxon>
        <taxon>Parabasalia</taxon>
        <taxon>Tritrichomonadida</taxon>
        <taxon>Tritrichomonadidae</taxon>
        <taxon>Tritrichomonas</taxon>
    </lineage>
</organism>
<reference evidence="2 3" key="1">
    <citation type="submission" date="2024-04" db="EMBL/GenBank/DDBJ databases">
        <title>Tritrichomonas musculus Genome.</title>
        <authorList>
            <person name="Alves-Ferreira E."/>
            <person name="Grigg M."/>
            <person name="Lorenzi H."/>
            <person name="Galac M."/>
        </authorList>
    </citation>
    <scope>NUCLEOTIDE SEQUENCE [LARGE SCALE GENOMIC DNA]</scope>
    <source>
        <strain evidence="2 3">EAF2021</strain>
    </source>
</reference>
<sequence>MIESIVFFVLLSALATSTTEADCAKKTNCLSCLEVENCFFCYKFEEQKNNNGPQCMLINATGCVDSDKKRSKRCVEELGGDAKDSVRYAIGFSILAASIVIDLAIRLCSRRKALKDEYSHL</sequence>
<proteinExistence type="predicted"/>
<evidence type="ECO:0000313" key="3">
    <source>
        <dbReference type="Proteomes" id="UP001470230"/>
    </source>
</evidence>
<name>A0ABR2JUA2_9EUKA</name>
<accession>A0ABR2JUA2</accession>
<feature type="signal peptide" evidence="1">
    <location>
        <begin position="1"/>
        <end position="21"/>
    </location>
</feature>
<dbReference type="Proteomes" id="UP001470230">
    <property type="component" value="Unassembled WGS sequence"/>
</dbReference>
<gene>
    <name evidence="2" type="ORF">M9Y10_045092</name>
</gene>
<keyword evidence="1" id="KW-0732">Signal</keyword>